<dbReference type="OrthoDB" id="98552at2759"/>
<comment type="caution">
    <text evidence="2">The sequence shown here is derived from an EMBL/GenBank/DDBJ whole genome shotgun (WGS) entry which is preliminary data.</text>
</comment>
<dbReference type="GO" id="GO:0003677">
    <property type="term" value="F:DNA binding"/>
    <property type="evidence" value="ECO:0007669"/>
    <property type="project" value="TreeGrafter"/>
</dbReference>
<evidence type="ECO:0000313" key="2">
    <source>
        <dbReference type="EMBL" id="OWY99946.1"/>
    </source>
</evidence>
<dbReference type="InterPro" id="IPR050863">
    <property type="entry name" value="CenT-Element_Derived"/>
</dbReference>
<proteinExistence type="predicted"/>
<reference evidence="3" key="1">
    <citation type="submission" date="2017-03" db="EMBL/GenBank/DDBJ databases">
        <title>Phytopthora megakarya and P. palmivora, two closely related causual agents of cacao black pod achieved similar genome size and gene model numbers by different mechanisms.</title>
        <authorList>
            <person name="Ali S."/>
            <person name="Shao J."/>
            <person name="Larry D.J."/>
            <person name="Kronmiller B."/>
            <person name="Shen D."/>
            <person name="Strem M.D."/>
            <person name="Melnick R.L."/>
            <person name="Guiltinan M.J."/>
            <person name="Tyler B.M."/>
            <person name="Meinhardt L.W."/>
            <person name="Bailey B.A."/>
        </authorList>
    </citation>
    <scope>NUCLEOTIDE SEQUENCE [LARGE SCALE GENOMIC DNA]</scope>
    <source>
        <strain evidence="3">zdho120</strain>
    </source>
</reference>
<accession>A0A225V5F5</accession>
<dbReference type="Pfam" id="PF03184">
    <property type="entry name" value="DDE_1"/>
    <property type="match status" value="1"/>
</dbReference>
<dbReference type="GO" id="GO:0005634">
    <property type="term" value="C:nucleus"/>
    <property type="evidence" value="ECO:0007669"/>
    <property type="project" value="TreeGrafter"/>
</dbReference>
<dbReference type="STRING" id="4795.A0A225V5F5"/>
<dbReference type="EMBL" id="NBNE01008029">
    <property type="protein sequence ID" value="OWY99946.1"/>
    <property type="molecule type" value="Genomic_DNA"/>
</dbReference>
<evidence type="ECO:0000313" key="3">
    <source>
        <dbReference type="Proteomes" id="UP000198211"/>
    </source>
</evidence>
<dbReference type="AlphaFoldDB" id="A0A225V5F5"/>
<name>A0A225V5F5_9STRA</name>
<sequence length="177" mass="19441">MSTSFHMSIVACGSADGFVIPPLFILTGKTVDVSLLSFDKTGAAVTTTESGFMNNWLFIRCLKVFAEHLPAEIERPLLLVMDGCSSHILLEVVDMADELEIMLVYLSDNSTRLFQPLDVAVFGSFKSKLRAFIDLMISDKSDNFSIPQDAAVEMASLAWNNCNFSANFKAGFKGSYT</sequence>
<dbReference type="Proteomes" id="UP000198211">
    <property type="component" value="Unassembled WGS sequence"/>
</dbReference>
<keyword evidence="3" id="KW-1185">Reference proteome</keyword>
<dbReference type="InterPro" id="IPR004875">
    <property type="entry name" value="DDE_SF_endonuclease_dom"/>
</dbReference>
<dbReference type="PANTHER" id="PTHR19303:SF57">
    <property type="entry name" value="HTH CENPB-TYPE DOMAIN-CONTAINING PROTEIN"/>
    <property type="match status" value="1"/>
</dbReference>
<feature type="domain" description="DDE-1" evidence="1">
    <location>
        <begin position="9"/>
        <end position="161"/>
    </location>
</feature>
<dbReference type="PANTHER" id="PTHR19303">
    <property type="entry name" value="TRANSPOSON"/>
    <property type="match status" value="1"/>
</dbReference>
<organism evidence="2 3">
    <name type="scientific">Phytophthora megakarya</name>
    <dbReference type="NCBI Taxonomy" id="4795"/>
    <lineage>
        <taxon>Eukaryota</taxon>
        <taxon>Sar</taxon>
        <taxon>Stramenopiles</taxon>
        <taxon>Oomycota</taxon>
        <taxon>Peronosporomycetes</taxon>
        <taxon>Peronosporales</taxon>
        <taxon>Peronosporaceae</taxon>
        <taxon>Phytophthora</taxon>
    </lineage>
</organism>
<gene>
    <name evidence="2" type="ORF">PHMEG_00028967</name>
</gene>
<evidence type="ECO:0000259" key="1">
    <source>
        <dbReference type="Pfam" id="PF03184"/>
    </source>
</evidence>
<protein>
    <recommendedName>
        <fullName evidence="1">DDE-1 domain-containing protein</fullName>
    </recommendedName>
</protein>